<sequence length="573" mass="66151">MKAYQLKVAIKNSKPPIWRRVVVPAGITFSQFSIILNQTMGWSGYHLFRFEMRSSFAMIQEGDEEFTEFMLWNDEYCLDASKTYIDTLIEQEDWFTYYYDFGDDWRHKITVEAVLPDYEKSAPCVLKYKGNCPIEDSGGLNGYYDYLEIMSDPHHPHHDETREWALEQGYEEYDMDAVNKEFKANFHVVYGEGENRLQEEIYEAMAEGETGLMVTRNPEAASLRKPDWNHQEESLADIFECYQTRDILDIARIHGMGEDLPKGRDDLIACTVSHILKPEVMRRFFLCLRDDEISEYEEAIAAKGPYEAEDPDVFERLQCAGYCGILEGDYVMVPDDAAAAYRILKDEGALKGRSRRSFLYDCLEAAGYLYGVAELGAIVRIYNQNCGDRISEQDIIDACEQLPKGYKNFVLSGGLYIQMPLYTDATYKKLWEIQDGKEYYIPSREEIFDIVVHGYLPQGDGIRKFAEYLVSEKELPGIDAEFIGARVQWEICSGCSVREIFDFIEEHGVEIESNEELQELADVLMLLWNDTRMIVNRGAKPGELLKGRSREMKNSSGGKIVDFRDWKGDRHDN</sequence>
<feature type="region of interest" description="Disordered" evidence="1">
    <location>
        <begin position="550"/>
        <end position="573"/>
    </location>
</feature>
<feature type="domain" description="Plasmid pRiA4b Orf3-like" evidence="2">
    <location>
        <begin position="2"/>
        <end position="179"/>
    </location>
</feature>
<reference evidence="3" key="1">
    <citation type="journal article" date="2022" name="Cell">
        <title>Design, construction, and in vivo augmentation of a complex gut microbiome.</title>
        <authorList>
            <person name="Cheng A.G."/>
            <person name="Ho P.Y."/>
            <person name="Aranda-Diaz A."/>
            <person name="Jain S."/>
            <person name="Yu F.B."/>
            <person name="Meng X."/>
            <person name="Wang M."/>
            <person name="Iakiviak M."/>
            <person name="Nagashima K."/>
            <person name="Zhao A."/>
            <person name="Murugkar P."/>
            <person name="Patil A."/>
            <person name="Atabakhsh K."/>
            <person name="Weakley A."/>
            <person name="Yan J."/>
            <person name="Brumbaugh A.R."/>
            <person name="Higginbottom S."/>
            <person name="Dimas A."/>
            <person name="Shiver A.L."/>
            <person name="Deutschbauer A."/>
            <person name="Neff N."/>
            <person name="Sonnenburg J.L."/>
            <person name="Huang K.C."/>
            <person name="Fischbach M.A."/>
        </authorList>
    </citation>
    <scope>NUCLEOTIDE SEQUENCE</scope>
    <source>
        <strain evidence="3">DSM 19829</strain>
    </source>
</reference>
<dbReference type="PANTHER" id="PTHR41878">
    <property type="entry name" value="LEXA REPRESSOR-RELATED"/>
    <property type="match status" value="1"/>
</dbReference>
<dbReference type="EMBL" id="CP102290">
    <property type="protein sequence ID" value="UWP60911.1"/>
    <property type="molecule type" value="Genomic_DNA"/>
</dbReference>
<dbReference type="SUPFAM" id="SSF159941">
    <property type="entry name" value="MM3350-like"/>
    <property type="match status" value="1"/>
</dbReference>
<protein>
    <submittedName>
        <fullName evidence="3">Plasmid pRiA4b ORF-3 family protein</fullName>
    </submittedName>
</protein>
<evidence type="ECO:0000259" key="2">
    <source>
        <dbReference type="Pfam" id="PF07929"/>
    </source>
</evidence>
<evidence type="ECO:0000256" key="1">
    <source>
        <dbReference type="SAM" id="MobiDB-lite"/>
    </source>
</evidence>
<dbReference type="InterPro" id="IPR024047">
    <property type="entry name" value="MM3350-like_sf"/>
</dbReference>
<accession>A0ABY5VL32</accession>
<dbReference type="InterPro" id="IPR012912">
    <property type="entry name" value="Plasmid_pRiA4b_Orf3-like"/>
</dbReference>
<name>A0ABY5VL32_9FIRM</name>
<dbReference type="Gene3D" id="3.10.290.30">
    <property type="entry name" value="MM3350-like"/>
    <property type="match status" value="1"/>
</dbReference>
<evidence type="ECO:0000313" key="4">
    <source>
        <dbReference type="Proteomes" id="UP001060164"/>
    </source>
</evidence>
<dbReference type="RefSeq" id="WP_028527610.1">
    <property type="nucleotide sequence ID" value="NZ_CABLBR010000003.1"/>
</dbReference>
<dbReference type="Pfam" id="PF07929">
    <property type="entry name" value="PRiA4_ORF3"/>
    <property type="match status" value="1"/>
</dbReference>
<gene>
    <name evidence="3" type="ORF">NQ502_07750</name>
</gene>
<feature type="compositionally biased region" description="Basic and acidic residues" evidence="1">
    <location>
        <begin position="561"/>
        <end position="573"/>
    </location>
</feature>
<keyword evidence="4" id="KW-1185">Reference proteome</keyword>
<organism evidence="3 4">
    <name type="scientific">Ruminococcus gauvreauii</name>
    <dbReference type="NCBI Taxonomy" id="438033"/>
    <lineage>
        <taxon>Bacteria</taxon>
        <taxon>Bacillati</taxon>
        <taxon>Bacillota</taxon>
        <taxon>Clostridia</taxon>
        <taxon>Eubacteriales</taxon>
        <taxon>Oscillospiraceae</taxon>
        <taxon>Ruminococcus</taxon>
    </lineage>
</organism>
<evidence type="ECO:0000313" key="3">
    <source>
        <dbReference type="EMBL" id="UWP60911.1"/>
    </source>
</evidence>
<dbReference type="PANTHER" id="PTHR41878:SF1">
    <property type="entry name" value="TNPR PROTEIN"/>
    <property type="match status" value="1"/>
</dbReference>
<proteinExistence type="predicted"/>
<dbReference type="Proteomes" id="UP001060164">
    <property type="component" value="Chromosome"/>
</dbReference>